<name>A0A915KA97_ROMCU</name>
<organism evidence="2 3">
    <name type="scientific">Romanomermis culicivorax</name>
    <name type="common">Nematode worm</name>
    <dbReference type="NCBI Taxonomy" id="13658"/>
    <lineage>
        <taxon>Eukaryota</taxon>
        <taxon>Metazoa</taxon>
        <taxon>Ecdysozoa</taxon>
        <taxon>Nematoda</taxon>
        <taxon>Enoplea</taxon>
        <taxon>Dorylaimia</taxon>
        <taxon>Mermithida</taxon>
        <taxon>Mermithoidea</taxon>
        <taxon>Mermithidae</taxon>
        <taxon>Romanomermis</taxon>
    </lineage>
</organism>
<reference evidence="3" key="1">
    <citation type="submission" date="2022-11" db="UniProtKB">
        <authorList>
            <consortium name="WormBaseParasite"/>
        </authorList>
    </citation>
    <scope>IDENTIFICATION</scope>
</reference>
<sequence length="164" mass="18247">DAVLAEHLRAQLRACSPSKEQKFEPGFILTESVSCSLSNSCVDFQQLENSLNGQMDYPFLKEPSVQKSAKSKKDSSDLHSTDRLSPLMIDKPQFSTPKTAIPVLRVDKNFCTDVAAKISALNLNETTTGVITSTRNSHKIYVKTTKAVVLRDQAIKKKHFPTDY</sequence>
<dbReference type="WBParaSite" id="nRc.2.0.1.t35045-RA">
    <property type="protein sequence ID" value="nRc.2.0.1.t35045-RA"/>
    <property type="gene ID" value="nRc.2.0.1.g35045"/>
</dbReference>
<protein>
    <submittedName>
        <fullName evidence="3">Uncharacterized protein</fullName>
    </submittedName>
</protein>
<feature type="region of interest" description="Disordered" evidence="1">
    <location>
        <begin position="63"/>
        <end position="83"/>
    </location>
</feature>
<feature type="compositionally biased region" description="Basic and acidic residues" evidence="1">
    <location>
        <begin position="71"/>
        <end position="82"/>
    </location>
</feature>
<keyword evidence="2" id="KW-1185">Reference proteome</keyword>
<accession>A0A915KA97</accession>
<evidence type="ECO:0000313" key="3">
    <source>
        <dbReference type="WBParaSite" id="nRc.2.0.1.t35045-RA"/>
    </source>
</evidence>
<proteinExistence type="predicted"/>
<dbReference type="AlphaFoldDB" id="A0A915KA97"/>
<dbReference type="Proteomes" id="UP000887565">
    <property type="component" value="Unplaced"/>
</dbReference>
<evidence type="ECO:0000313" key="2">
    <source>
        <dbReference type="Proteomes" id="UP000887565"/>
    </source>
</evidence>
<evidence type="ECO:0000256" key="1">
    <source>
        <dbReference type="SAM" id="MobiDB-lite"/>
    </source>
</evidence>